<evidence type="ECO:0000313" key="2">
    <source>
        <dbReference type="EMBL" id="CEQ38640.1"/>
    </source>
</evidence>
<feature type="region of interest" description="Disordered" evidence="1">
    <location>
        <begin position="205"/>
        <end position="329"/>
    </location>
</feature>
<protein>
    <submittedName>
        <fullName evidence="2">SPOSA6832_00075-mRNA-1:cds</fullName>
    </submittedName>
</protein>
<sequence length="343" mass="38200">MALEVDALVRSIEDEKIEEEQRERVSTLFGAVRVACTDRTLQTRDVLARIDGINDKALMAPRSARILVEETPANDPPSASHSKSRASRRISAGPSNKPRSTENDWLIRFTDVVIRAQKVGQTNIPGSFSREKEKQGKQGKTRKTGKLRNTYRFVRVERWELREAAEAALVDMNEVGQAQVEGRYPQAPPPESEDDDTLDAESRMSFRYDSDDPQPASPRDFTKPRTRKKPLPAGGATAKFGGRLRIGSEDAHGPGGLRATTPGGRHRFDAPTVSSTLKAQQQQQQQQQQQAQQSQVHPRRAASTPVPPPTRTTLQPPAANTISHPRDESTYKLYEMWSSTQES</sequence>
<feature type="region of interest" description="Disordered" evidence="1">
    <location>
        <begin position="179"/>
        <end position="198"/>
    </location>
</feature>
<feature type="compositionally biased region" description="Polar residues" evidence="1">
    <location>
        <begin position="311"/>
        <end position="323"/>
    </location>
</feature>
<evidence type="ECO:0000256" key="1">
    <source>
        <dbReference type="SAM" id="MobiDB-lite"/>
    </source>
</evidence>
<dbReference type="Proteomes" id="UP000243876">
    <property type="component" value="Unassembled WGS sequence"/>
</dbReference>
<organism evidence="2 3">
    <name type="scientific">Sporidiobolus salmonicolor</name>
    <name type="common">Yeast-like fungus</name>
    <name type="synonym">Sporobolomyces salmonicolor</name>
    <dbReference type="NCBI Taxonomy" id="5005"/>
    <lineage>
        <taxon>Eukaryota</taxon>
        <taxon>Fungi</taxon>
        <taxon>Dikarya</taxon>
        <taxon>Basidiomycota</taxon>
        <taxon>Pucciniomycotina</taxon>
        <taxon>Microbotryomycetes</taxon>
        <taxon>Sporidiobolales</taxon>
        <taxon>Sporidiobolaceae</taxon>
        <taxon>Sporobolomyces</taxon>
    </lineage>
</organism>
<dbReference type="EMBL" id="CENE01000001">
    <property type="protein sequence ID" value="CEQ38640.1"/>
    <property type="molecule type" value="Genomic_DNA"/>
</dbReference>
<dbReference type="OrthoDB" id="1716625at2759"/>
<keyword evidence="3" id="KW-1185">Reference proteome</keyword>
<proteinExistence type="predicted"/>
<feature type="compositionally biased region" description="Basic residues" evidence="1">
    <location>
        <begin position="137"/>
        <end position="146"/>
    </location>
</feature>
<feature type="compositionally biased region" description="Low complexity" evidence="1">
    <location>
        <begin position="279"/>
        <end position="295"/>
    </location>
</feature>
<dbReference type="AlphaFoldDB" id="A0A0D6EGG0"/>
<evidence type="ECO:0000313" key="3">
    <source>
        <dbReference type="Proteomes" id="UP000243876"/>
    </source>
</evidence>
<feature type="region of interest" description="Disordered" evidence="1">
    <location>
        <begin position="123"/>
        <end position="146"/>
    </location>
</feature>
<accession>A0A0D6EGG0</accession>
<feature type="region of interest" description="Disordered" evidence="1">
    <location>
        <begin position="68"/>
        <end position="102"/>
    </location>
</feature>
<gene>
    <name evidence="2" type="primary">SPOSA6832_00075</name>
</gene>
<name>A0A0D6EGG0_SPOSA</name>
<reference evidence="3" key="1">
    <citation type="submission" date="2015-02" db="EMBL/GenBank/DDBJ databases">
        <authorList>
            <person name="Gon?alves P."/>
        </authorList>
    </citation>
    <scope>NUCLEOTIDE SEQUENCE [LARGE SCALE GENOMIC DNA]</scope>
</reference>